<evidence type="ECO:0000256" key="1">
    <source>
        <dbReference type="ARBA" id="ARBA00001412"/>
    </source>
</evidence>
<dbReference type="InterPro" id="IPR031330">
    <property type="entry name" value="Gly_Hdrlase_35_cat"/>
</dbReference>
<reference evidence="14" key="1">
    <citation type="journal article" date="2015" name="Proc. Natl. Acad. Sci. U.S.A.">
        <title>Genome sequencing of adzuki bean (Vigna angularis) provides insight into high starch and low fat accumulation and domestication.</title>
        <authorList>
            <person name="Yang K."/>
            <person name="Tian Z."/>
            <person name="Chen C."/>
            <person name="Luo L."/>
            <person name="Zhao B."/>
            <person name="Wang Z."/>
            <person name="Yu L."/>
            <person name="Li Y."/>
            <person name="Sun Y."/>
            <person name="Li W."/>
            <person name="Chen Y."/>
            <person name="Li Y."/>
            <person name="Zhang Y."/>
            <person name="Ai D."/>
            <person name="Zhao J."/>
            <person name="Shang C."/>
            <person name="Ma Y."/>
            <person name="Wu B."/>
            <person name="Wang M."/>
            <person name="Gao L."/>
            <person name="Sun D."/>
            <person name="Zhang P."/>
            <person name="Guo F."/>
            <person name="Wang W."/>
            <person name="Li Y."/>
            <person name="Wang J."/>
            <person name="Varshney R.K."/>
            <person name="Wang J."/>
            <person name="Ling H.Q."/>
            <person name="Wan P."/>
        </authorList>
    </citation>
    <scope>NUCLEOTIDE SEQUENCE</scope>
    <source>
        <strain evidence="14">cv. Jingnong 6</strain>
    </source>
</reference>
<dbReference type="PROSITE" id="PS50942">
    <property type="entry name" value="ENTH"/>
    <property type="match status" value="1"/>
</dbReference>
<proteinExistence type="predicted"/>
<dbReference type="InterPro" id="IPR011417">
    <property type="entry name" value="ANTH_dom"/>
</dbReference>
<dbReference type="Gene3D" id="3.20.20.80">
    <property type="entry name" value="Glycosidases"/>
    <property type="match status" value="1"/>
</dbReference>
<dbReference type="GO" id="GO:0048268">
    <property type="term" value="P:clathrin coat assembly"/>
    <property type="evidence" value="ECO:0007669"/>
    <property type="project" value="InterPro"/>
</dbReference>
<organism evidence="13 14">
    <name type="scientific">Phaseolus angularis</name>
    <name type="common">Azuki bean</name>
    <name type="synonym">Vigna angularis</name>
    <dbReference type="NCBI Taxonomy" id="3914"/>
    <lineage>
        <taxon>Eukaryota</taxon>
        <taxon>Viridiplantae</taxon>
        <taxon>Streptophyta</taxon>
        <taxon>Embryophyta</taxon>
        <taxon>Tracheophyta</taxon>
        <taxon>Spermatophyta</taxon>
        <taxon>Magnoliopsida</taxon>
        <taxon>eudicotyledons</taxon>
        <taxon>Gunneridae</taxon>
        <taxon>Pentapetalae</taxon>
        <taxon>rosids</taxon>
        <taxon>fabids</taxon>
        <taxon>Fabales</taxon>
        <taxon>Fabaceae</taxon>
        <taxon>Papilionoideae</taxon>
        <taxon>50 kb inversion clade</taxon>
        <taxon>NPAAA clade</taxon>
        <taxon>indigoferoid/millettioid clade</taxon>
        <taxon>Phaseoleae</taxon>
        <taxon>Vigna</taxon>
    </lineage>
</organism>
<feature type="domain" description="ENTH" evidence="12">
    <location>
        <begin position="19"/>
        <end position="157"/>
    </location>
</feature>
<feature type="compositionally biased region" description="Basic residues" evidence="11">
    <location>
        <begin position="402"/>
        <end position="413"/>
    </location>
</feature>
<evidence type="ECO:0000256" key="6">
    <source>
        <dbReference type="ARBA" id="ARBA00022583"/>
    </source>
</evidence>
<dbReference type="PANTHER" id="PTHR22951:SF81">
    <property type="entry name" value="CLATHRIN ASSEMBLY PROTEIN"/>
    <property type="match status" value="1"/>
</dbReference>
<dbReference type="Gene3D" id="1.25.40.90">
    <property type="match status" value="1"/>
</dbReference>
<gene>
    <name evidence="13" type="ORF">LR48_Vigan01g030200</name>
</gene>
<dbReference type="Pfam" id="PF07651">
    <property type="entry name" value="ANTH"/>
    <property type="match status" value="1"/>
</dbReference>
<keyword evidence="8" id="KW-0472">Membrane</keyword>
<evidence type="ECO:0000256" key="9">
    <source>
        <dbReference type="ARBA" id="ARBA00023176"/>
    </source>
</evidence>
<protein>
    <recommendedName>
        <fullName evidence="5">beta-galactosidase</fullName>
        <ecNumber evidence="5">3.2.1.23</ecNumber>
    </recommendedName>
</protein>
<keyword evidence="9" id="KW-0168">Coated pit</keyword>
<dbReference type="GO" id="GO:0005794">
    <property type="term" value="C:Golgi apparatus"/>
    <property type="evidence" value="ECO:0007669"/>
    <property type="project" value="UniProtKB-SubCell"/>
</dbReference>
<dbReference type="AlphaFoldDB" id="A0A0L9TJY6"/>
<dbReference type="InterPro" id="IPR048050">
    <property type="entry name" value="ANTH_N_plant"/>
</dbReference>
<dbReference type="GO" id="GO:0005545">
    <property type="term" value="F:1-phosphatidylinositol binding"/>
    <property type="evidence" value="ECO:0007669"/>
    <property type="project" value="TreeGrafter"/>
</dbReference>
<dbReference type="GO" id="GO:0006900">
    <property type="term" value="P:vesicle budding from membrane"/>
    <property type="evidence" value="ECO:0007669"/>
    <property type="project" value="TreeGrafter"/>
</dbReference>
<dbReference type="EMBL" id="CM003371">
    <property type="protein sequence ID" value="KOM30747.1"/>
    <property type="molecule type" value="Genomic_DNA"/>
</dbReference>
<dbReference type="SUPFAM" id="SSF51445">
    <property type="entry name" value="(Trans)glycosidases"/>
    <property type="match status" value="1"/>
</dbReference>
<dbReference type="EC" id="3.2.1.23" evidence="5"/>
<dbReference type="GO" id="GO:0005905">
    <property type="term" value="C:clathrin-coated pit"/>
    <property type="evidence" value="ECO:0007669"/>
    <property type="project" value="UniProtKB-SubCell"/>
</dbReference>
<dbReference type="InterPro" id="IPR008942">
    <property type="entry name" value="ENTH_VHS"/>
</dbReference>
<dbReference type="GO" id="GO:0032050">
    <property type="term" value="F:clathrin heavy chain binding"/>
    <property type="evidence" value="ECO:0007669"/>
    <property type="project" value="TreeGrafter"/>
</dbReference>
<comment type="subcellular location">
    <subcellularLocation>
        <location evidence="2">Cytoplasmic vesicle</location>
        <location evidence="2">Clathrin-coated vesicle</location>
    </subcellularLocation>
    <subcellularLocation>
        <location evidence="3">Golgi apparatus</location>
    </subcellularLocation>
    <subcellularLocation>
        <location evidence="4">Membrane</location>
        <location evidence="4">Clathrin-coated pit</location>
    </subcellularLocation>
</comment>
<feature type="region of interest" description="Disordered" evidence="11">
    <location>
        <begin position="361"/>
        <end position="413"/>
    </location>
</feature>
<keyword evidence="7" id="KW-0333">Golgi apparatus</keyword>
<evidence type="ECO:0000256" key="10">
    <source>
        <dbReference type="ARBA" id="ARBA00023329"/>
    </source>
</evidence>
<keyword evidence="10" id="KW-0968">Cytoplasmic vesicle</keyword>
<comment type="catalytic activity">
    <reaction evidence="1">
        <text>Hydrolysis of terminal non-reducing beta-D-galactose residues in beta-D-galactosides.</text>
        <dbReference type="EC" id="3.2.1.23"/>
    </reaction>
</comment>
<evidence type="ECO:0000256" key="4">
    <source>
        <dbReference type="ARBA" id="ARBA00004600"/>
    </source>
</evidence>
<dbReference type="InterPro" id="IPR045192">
    <property type="entry name" value="AP180-like"/>
</dbReference>
<dbReference type="GO" id="GO:0030136">
    <property type="term" value="C:clathrin-coated vesicle"/>
    <property type="evidence" value="ECO:0007669"/>
    <property type="project" value="UniProtKB-SubCell"/>
</dbReference>
<dbReference type="SMART" id="SM00273">
    <property type="entry name" value="ENTH"/>
    <property type="match status" value="1"/>
</dbReference>
<dbReference type="GO" id="GO:0072583">
    <property type="term" value="P:clathrin-dependent endocytosis"/>
    <property type="evidence" value="ECO:0007669"/>
    <property type="project" value="InterPro"/>
</dbReference>
<evidence type="ECO:0000256" key="7">
    <source>
        <dbReference type="ARBA" id="ARBA00023034"/>
    </source>
</evidence>
<dbReference type="Proteomes" id="UP000053144">
    <property type="component" value="Chromosome 1"/>
</dbReference>
<dbReference type="Gramene" id="KOM30747">
    <property type="protein sequence ID" value="KOM30747"/>
    <property type="gene ID" value="LR48_Vigan01g030200"/>
</dbReference>
<dbReference type="GO" id="GO:0005546">
    <property type="term" value="F:phosphatidylinositol-4,5-bisphosphate binding"/>
    <property type="evidence" value="ECO:0007669"/>
    <property type="project" value="TreeGrafter"/>
</dbReference>
<evidence type="ECO:0000256" key="3">
    <source>
        <dbReference type="ARBA" id="ARBA00004555"/>
    </source>
</evidence>
<evidence type="ECO:0000256" key="8">
    <source>
        <dbReference type="ARBA" id="ARBA00023136"/>
    </source>
</evidence>
<keyword evidence="6" id="KW-0254">Endocytosis</keyword>
<accession>A0A0L9TJY6</accession>
<evidence type="ECO:0000256" key="2">
    <source>
        <dbReference type="ARBA" id="ARBA00004132"/>
    </source>
</evidence>
<dbReference type="GO" id="GO:0000149">
    <property type="term" value="F:SNARE binding"/>
    <property type="evidence" value="ECO:0007669"/>
    <property type="project" value="TreeGrafter"/>
</dbReference>
<evidence type="ECO:0000313" key="14">
    <source>
        <dbReference type="Proteomes" id="UP000053144"/>
    </source>
</evidence>
<dbReference type="STRING" id="3914.A0A0L9TJY6"/>
<sequence length="413" mass="46803">MTKLTHLIGIIKDKASQSKAALLSKRTTLSLLRATSHDCSTPPTTKHLAMLLSSGDGPRATASAAVEVLMDRLQGTNNAAVALKCLIAVHYIILHGSFILQDQLSVYPNSGGRNYLNLSHFRHTTDPTTWQLSSWVRWFAQHIEQLLCASRVLGFFLGTASDKESREDRASGLSNADLLSEFDSLVALVEGLCKRPEPNGNLLVEEIMKLARGDWGVVQAEVRVRLNEFKERFGGFKFGEAVELVCCLKRLEQCEEKVLATMDEARELKLWDMVTLVKDMAEIQVYREESKLRRDTPKLRYNFEGRYDQVRFIKTVQKVGLYANLRIRPYVCAEWDFGGIVWLKYVPGVSFRTDNEPFKLTQRHRGNIPQIKNSQEHSEAGGGRATRGFGDQWEPPQELPRARRGRRRGTARR</sequence>
<dbReference type="FunFam" id="1.25.40.90:FF:000035">
    <property type="entry name" value="Putative clathrin assembly protein At4g40080"/>
    <property type="match status" value="1"/>
</dbReference>
<dbReference type="CDD" id="cd16987">
    <property type="entry name" value="ANTH_N_AP180_plant"/>
    <property type="match status" value="1"/>
</dbReference>
<dbReference type="InterPro" id="IPR017853">
    <property type="entry name" value="GH"/>
</dbReference>
<dbReference type="GO" id="GO:0004565">
    <property type="term" value="F:beta-galactosidase activity"/>
    <property type="evidence" value="ECO:0007669"/>
    <property type="project" value="UniProtKB-EC"/>
</dbReference>
<dbReference type="SUPFAM" id="SSF48464">
    <property type="entry name" value="ENTH/VHS domain"/>
    <property type="match status" value="1"/>
</dbReference>
<dbReference type="Pfam" id="PF01301">
    <property type="entry name" value="Glyco_hydro_35"/>
    <property type="match status" value="1"/>
</dbReference>
<dbReference type="InterPro" id="IPR013809">
    <property type="entry name" value="ENTH"/>
</dbReference>
<evidence type="ECO:0000259" key="12">
    <source>
        <dbReference type="PROSITE" id="PS50942"/>
    </source>
</evidence>
<evidence type="ECO:0000313" key="13">
    <source>
        <dbReference type="EMBL" id="KOM30747.1"/>
    </source>
</evidence>
<evidence type="ECO:0000256" key="11">
    <source>
        <dbReference type="SAM" id="MobiDB-lite"/>
    </source>
</evidence>
<name>A0A0L9TJY6_PHAAN</name>
<dbReference type="PANTHER" id="PTHR22951">
    <property type="entry name" value="CLATHRIN ASSEMBLY PROTEIN"/>
    <property type="match status" value="1"/>
</dbReference>
<evidence type="ECO:0000256" key="5">
    <source>
        <dbReference type="ARBA" id="ARBA00012756"/>
    </source>
</evidence>